<dbReference type="GO" id="GO:0005737">
    <property type="term" value="C:cytoplasm"/>
    <property type="evidence" value="ECO:0007669"/>
    <property type="project" value="UniProtKB-SubCell"/>
</dbReference>
<dbReference type="PANTHER" id="PTHR39190">
    <property type="entry name" value="FLAGELLAR ASSEMBLY FACTOR FLIW"/>
    <property type="match status" value="1"/>
</dbReference>
<dbReference type="Gene3D" id="2.30.290.10">
    <property type="entry name" value="BH3618-like"/>
    <property type="match status" value="1"/>
</dbReference>
<comment type="similarity">
    <text evidence="5">Belongs to the FliW family.</text>
</comment>
<comment type="function">
    <text evidence="5">Acts as an anti-CsrA protein, binds CsrA and prevents it from repressing translation of its target genes, one of which is flagellin. Binds to flagellin and participates in the assembly of the flagellum.</text>
</comment>
<dbReference type="HAMAP" id="MF_01185">
    <property type="entry name" value="FliW"/>
    <property type="match status" value="1"/>
</dbReference>
<sequence length="155" mass="17917">MSAGFKAVFYSLRRRFCAFLKGMQSPMIFDVKAPILGFETIHKMHLQKVDEIFLRLNSTEENSVVSFTLVNPFALRKYEFEVPTPLKILLELERAKSVLVANIMVVQTPIELSTVNYLAPLIFNFDKQLMGQVVLDSSKYPHYHLRENILSHTHE</sequence>
<organism evidence="6 7">
    <name type="scientific">Helicobacter pylori (strain 51)</name>
    <dbReference type="NCBI Taxonomy" id="290847"/>
    <lineage>
        <taxon>Bacteria</taxon>
        <taxon>Pseudomonadati</taxon>
        <taxon>Campylobacterota</taxon>
        <taxon>Epsilonproteobacteria</taxon>
        <taxon>Campylobacterales</taxon>
        <taxon>Helicobacteraceae</taxon>
        <taxon>Helicobacter</taxon>
    </lineage>
</organism>
<keyword evidence="4 5" id="KW-0143">Chaperone</keyword>
<dbReference type="InterPro" id="IPR003775">
    <property type="entry name" value="Flagellar_assembly_factor_FliW"/>
</dbReference>
<gene>
    <name evidence="5" type="primary">fliW</name>
    <name evidence="6" type="ordered locus">KHP_0026</name>
</gene>
<dbReference type="Pfam" id="PF02623">
    <property type="entry name" value="FliW"/>
    <property type="match status" value="1"/>
</dbReference>
<dbReference type="InterPro" id="IPR024046">
    <property type="entry name" value="Flagellar_assmbl_FliW_dom_sf"/>
</dbReference>
<evidence type="ECO:0000256" key="2">
    <source>
        <dbReference type="ARBA" id="ARBA00022795"/>
    </source>
</evidence>
<evidence type="ECO:0000256" key="4">
    <source>
        <dbReference type="ARBA" id="ARBA00023186"/>
    </source>
</evidence>
<accession>A0AAI8F011</accession>
<evidence type="ECO:0000256" key="3">
    <source>
        <dbReference type="ARBA" id="ARBA00022845"/>
    </source>
</evidence>
<dbReference type="KEGG" id="hpd:KHP_0026"/>
<dbReference type="AlphaFoldDB" id="A0AAI8F011"/>
<evidence type="ECO:0000256" key="5">
    <source>
        <dbReference type="HAMAP-Rule" id="MF_01185"/>
    </source>
</evidence>
<keyword evidence="2 5" id="KW-1005">Bacterial flagellum biogenesis</keyword>
<protein>
    <recommendedName>
        <fullName evidence="5">Flagellar assembly factor FliW</fullName>
    </recommendedName>
</protein>
<dbReference type="PANTHER" id="PTHR39190:SF1">
    <property type="entry name" value="FLAGELLAR ASSEMBLY FACTOR FLIW"/>
    <property type="match status" value="1"/>
</dbReference>
<comment type="subunit">
    <text evidence="5">Interacts with translational regulator CsrA and flagellin(s).</text>
</comment>
<dbReference type="SUPFAM" id="SSF141457">
    <property type="entry name" value="BH3618-like"/>
    <property type="match status" value="1"/>
</dbReference>
<dbReference type="GO" id="GO:0006417">
    <property type="term" value="P:regulation of translation"/>
    <property type="evidence" value="ECO:0007669"/>
    <property type="project" value="UniProtKB-KW"/>
</dbReference>
<dbReference type="NCBIfam" id="NF009790">
    <property type="entry name" value="PRK13282.1"/>
    <property type="match status" value="1"/>
</dbReference>
<evidence type="ECO:0000313" key="6">
    <source>
        <dbReference type="EMBL" id="ACX97249.1"/>
    </source>
</evidence>
<evidence type="ECO:0000313" key="7">
    <source>
        <dbReference type="Proteomes" id="UP000002224"/>
    </source>
</evidence>
<name>A0AAI8F011_HELP1</name>
<dbReference type="GO" id="GO:0044780">
    <property type="term" value="P:bacterial-type flagellum assembly"/>
    <property type="evidence" value="ECO:0007669"/>
    <property type="project" value="UniProtKB-UniRule"/>
</dbReference>
<dbReference type="Proteomes" id="UP000002224">
    <property type="component" value="Chromosome"/>
</dbReference>
<evidence type="ECO:0000256" key="1">
    <source>
        <dbReference type="ARBA" id="ARBA00022490"/>
    </source>
</evidence>
<reference evidence="7" key="1">
    <citation type="submission" date="2004-08" db="EMBL/GenBank/DDBJ databases">
        <title>Genome sequence of Helicobacter pylori strain 51.</title>
        <authorList>
            <person name="Kim S."/>
            <person name="Lee W.K."/>
            <person name="Choi S.H."/>
            <person name="Kang S."/>
            <person name="Park H.S."/>
            <person name="Kim Y.S."/>
            <person name="Lee S.G."/>
            <person name="Byun E.Y."/>
            <person name="Jeong J.E."/>
            <person name="Park Y.H."/>
            <person name="Lee E.J."/>
            <person name="Kim J.S."/>
            <person name="Ryu B.D."/>
            <person name="Lee Y.S."/>
            <person name="Hahn Y."/>
            <person name="Yeom Y.I."/>
            <person name="Park S.G."/>
            <person name="Youn H.S."/>
            <person name="Ko G.H."/>
            <person name="Choi M.B."/>
            <person name="Park C.H."/>
            <person name="Lim J.Y."/>
            <person name="Bae D.W."/>
            <person name="Song J.Y."/>
            <person name="Park J.U."/>
            <person name="Kang H.L."/>
            <person name="Baik S.C."/>
            <person name="Cho M.J."/>
            <person name="Yoo H.S."/>
            <person name="Rhee K.H."/>
        </authorList>
    </citation>
    <scope>NUCLEOTIDE SEQUENCE [LARGE SCALE GENOMIC DNA]</scope>
    <source>
        <strain evidence="7">51</strain>
    </source>
</reference>
<comment type="subcellular location">
    <subcellularLocation>
        <location evidence="5">Cytoplasm</location>
    </subcellularLocation>
</comment>
<keyword evidence="1 5" id="KW-0963">Cytoplasm</keyword>
<proteinExistence type="inferred from homology"/>
<dbReference type="EMBL" id="CP000012">
    <property type="protein sequence ID" value="ACX97249.1"/>
    <property type="molecule type" value="Genomic_DNA"/>
</dbReference>
<keyword evidence="3 5" id="KW-0810">Translation regulation</keyword>